<reference evidence="1 2" key="1">
    <citation type="submission" date="2014-02" db="EMBL/GenBank/DDBJ databases">
        <title>Expanding our view of genomic diversity in Candidatus Accumulibacter clades.</title>
        <authorList>
            <person name="Skennerton C.T."/>
            <person name="Barr J.J."/>
            <person name="Slater F.R."/>
            <person name="Bond P.L."/>
            <person name="Tyson G.W."/>
        </authorList>
    </citation>
    <scope>NUCLEOTIDE SEQUENCE [LARGE SCALE GENOMIC DNA]</scope>
    <source>
        <strain evidence="2">BA-92</strain>
    </source>
</reference>
<comment type="caution">
    <text evidence="1">The sequence shown here is derived from an EMBL/GenBank/DDBJ whole genome shotgun (WGS) entry which is preliminary data.</text>
</comment>
<evidence type="ECO:0000313" key="1">
    <source>
        <dbReference type="EMBL" id="EXI78946.1"/>
    </source>
</evidence>
<protein>
    <submittedName>
        <fullName evidence="1">Uncharacterized protein</fullName>
    </submittedName>
</protein>
<evidence type="ECO:0000313" key="2">
    <source>
        <dbReference type="Proteomes" id="UP000021816"/>
    </source>
</evidence>
<dbReference type="Proteomes" id="UP000021816">
    <property type="component" value="Unassembled WGS sequence"/>
</dbReference>
<proteinExistence type="predicted"/>
<name>A0A011NUC9_9PROT</name>
<accession>A0A011NUC9</accession>
<dbReference type="PATRIC" id="fig|1454003.3.peg.2641"/>
<dbReference type="EMBL" id="JEMX01000061">
    <property type="protein sequence ID" value="EXI78946.1"/>
    <property type="molecule type" value="Genomic_DNA"/>
</dbReference>
<sequence>MSTALERRMTKLEAAAHPEANRVAIIFRRIIRADSGEVVRAIIGEKVADRQTDEPEDDFMTRSKVEALAGTHRRPARVILLSEHNIAL</sequence>
<gene>
    <name evidence="1" type="ORF">AW10_02588</name>
</gene>
<dbReference type="AlphaFoldDB" id="A0A011NUC9"/>
<organism evidence="1 2">
    <name type="scientific">Candidatus Accumulibacter appositus</name>
    <dbReference type="NCBI Taxonomy" id="1454003"/>
    <lineage>
        <taxon>Bacteria</taxon>
        <taxon>Pseudomonadati</taxon>
        <taxon>Pseudomonadota</taxon>
        <taxon>Betaproteobacteria</taxon>
        <taxon>Candidatus Accumulibacter</taxon>
    </lineage>
</organism>
<dbReference type="STRING" id="1454003.AW10_02588"/>